<name>A0ABW1C159_9ACTN</name>
<organism evidence="1 2">
    <name type="scientific">Nonomuraea harbinensis</name>
    <dbReference type="NCBI Taxonomy" id="1286938"/>
    <lineage>
        <taxon>Bacteria</taxon>
        <taxon>Bacillati</taxon>
        <taxon>Actinomycetota</taxon>
        <taxon>Actinomycetes</taxon>
        <taxon>Streptosporangiales</taxon>
        <taxon>Streptosporangiaceae</taxon>
        <taxon>Nonomuraea</taxon>
    </lineage>
</organism>
<proteinExistence type="predicted"/>
<protein>
    <submittedName>
        <fullName evidence="1">CoA transferase</fullName>
    </submittedName>
</protein>
<reference evidence="2" key="1">
    <citation type="journal article" date="2019" name="Int. J. Syst. Evol. Microbiol.">
        <title>The Global Catalogue of Microorganisms (GCM) 10K type strain sequencing project: providing services to taxonomists for standard genome sequencing and annotation.</title>
        <authorList>
            <consortium name="The Broad Institute Genomics Platform"/>
            <consortium name="The Broad Institute Genome Sequencing Center for Infectious Disease"/>
            <person name="Wu L."/>
            <person name="Ma J."/>
        </authorList>
    </citation>
    <scope>NUCLEOTIDE SEQUENCE [LARGE SCALE GENOMIC DNA]</scope>
    <source>
        <strain evidence="2">CGMCC 4.7106</strain>
    </source>
</reference>
<dbReference type="EMBL" id="JBHSNW010000016">
    <property type="protein sequence ID" value="MFC5819052.1"/>
    <property type="molecule type" value="Genomic_DNA"/>
</dbReference>
<dbReference type="Proteomes" id="UP001596096">
    <property type="component" value="Unassembled WGS sequence"/>
</dbReference>
<sequence>MTGPLDGVKVWDASWVGVGPLTARYLAEYGATVVRTESLRSVDVLRMAPPFTARPARAATSPASAPCSPP</sequence>
<dbReference type="RefSeq" id="WP_219549545.1">
    <property type="nucleotide sequence ID" value="NZ_JAHKRN010000048.1"/>
</dbReference>
<dbReference type="GO" id="GO:0016740">
    <property type="term" value="F:transferase activity"/>
    <property type="evidence" value="ECO:0007669"/>
    <property type="project" value="UniProtKB-KW"/>
</dbReference>
<dbReference type="InterPro" id="IPR003673">
    <property type="entry name" value="CoA-Trfase_fam_III"/>
</dbReference>
<gene>
    <name evidence="1" type="ORF">ACFPUY_28485</name>
</gene>
<evidence type="ECO:0000313" key="2">
    <source>
        <dbReference type="Proteomes" id="UP001596096"/>
    </source>
</evidence>
<dbReference type="Pfam" id="PF02515">
    <property type="entry name" value="CoA_transf_3"/>
    <property type="match status" value="1"/>
</dbReference>
<keyword evidence="2" id="KW-1185">Reference proteome</keyword>
<accession>A0ABW1C159</accession>
<keyword evidence="1" id="KW-0808">Transferase</keyword>
<evidence type="ECO:0000313" key="1">
    <source>
        <dbReference type="EMBL" id="MFC5819052.1"/>
    </source>
</evidence>
<comment type="caution">
    <text evidence="1">The sequence shown here is derived from an EMBL/GenBank/DDBJ whole genome shotgun (WGS) entry which is preliminary data.</text>
</comment>